<dbReference type="OrthoDB" id="329835at2759"/>
<sequence length="562" mass="61238">MTLNESCCVQVSKSMSFEQAAALPSAVLIHYACGGVGLAAIQVARMIGAEIYCTVGAETKVEYLVRNCNIPRSHIFHSRNSLFVQDVMDATNGRGVDVVLNSLAGDLLHASWTCVAEFGVMVEIGIRDFRRKAKLAMELFEANRTFVGLELREISRVRPWIVTDILRRCVNWIEAGVLTPDPISNIFPAANIHEAFRLMQSGSHIGMIVIQMPDDPMALVTKRVNPCPIFQQERSCLLVGGLGGLGRAVASWMVEHGARNLVFLDSFVEDLESQGCRVQLVGGSVCELVDVKKCVAQATAPIAGVLNVSMVLRDVSLEKMTYSDWVTVVEPKVQGTWNLHNVLPSNLDFFILISSCSGLCGQWGQANYAAANTFLDAFVQYRHHQGLPASVIDLGVMGDVGFVARNQNLQLISLRGHIAIRARLSWASTRPFLPPLRPTGIYRNLDGGGETSTTASSKPNSLQESLASAATQPVLLQDEAAVMKITEAIAMALADFLMRDQGSIVPTDSFSSLGIDSLVVMEIRTIRQHLGVDRSVLTILRCPSLFKLAESIRDELLGRLSG</sequence>
<dbReference type="PANTHER" id="PTHR43775:SF37">
    <property type="entry name" value="SI:DKEY-61P9.11"/>
    <property type="match status" value="1"/>
</dbReference>
<dbReference type="InterPro" id="IPR036736">
    <property type="entry name" value="ACP-like_sf"/>
</dbReference>
<dbReference type="InterPro" id="IPR013968">
    <property type="entry name" value="PKS_KR"/>
</dbReference>
<dbReference type="InterPro" id="IPR020843">
    <property type="entry name" value="ER"/>
</dbReference>
<dbReference type="SMART" id="SM00823">
    <property type="entry name" value="PKS_PP"/>
    <property type="match status" value="1"/>
</dbReference>
<dbReference type="InterPro" id="IPR009081">
    <property type="entry name" value="PP-bd_ACP"/>
</dbReference>
<evidence type="ECO:0000313" key="5">
    <source>
        <dbReference type="EMBL" id="OJJ97388.1"/>
    </source>
</evidence>
<dbReference type="InterPro" id="IPR057326">
    <property type="entry name" value="KR_dom"/>
</dbReference>
<gene>
    <name evidence="5" type="ORF">ASPACDRAFT_1882131</name>
</gene>
<dbReference type="GO" id="GO:0016491">
    <property type="term" value="F:oxidoreductase activity"/>
    <property type="evidence" value="ECO:0007669"/>
    <property type="project" value="InterPro"/>
</dbReference>
<dbReference type="EMBL" id="KV878982">
    <property type="protein sequence ID" value="OJJ97388.1"/>
    <property type="molecule type" value="Genomic_DNA"/>
</dbReference>
<dbReference type="GeneID" id="30972085"/>
<dbReference type="GO" id="GO:0006633">
    <property type="term" value="P:fatty acid biosynthetic process"/>
    <property type="evidence" value="ECO:0007669"/>
    <property type="project" value="TreeGrafter"/>
</dbReference>
<dbReference type="PROSITE" id="PS50075">
    <property type="entry name" value="CARRIER"/>
    <property type="match status" value="1"/>
</dbReference>
<dbReference type="AlphaFoldDB" id="A0A1L9WMK5"/>
<dbReference type="InterPro" id="IPR036291">
    <property type="entry name" value="NAD(P)-bd_dom_sf"/>
</dbReference>
<feature type="compositionally biased region" description="Polar residues" evidence="3">
    <location>
        <begin position="451"/>
        <end position="463"/>
    </location>
</feature>
<evidence type="ECO:0000259" key="4">
    <source>
        <dbReference type="PROSITE" id="PS50075"/>
    </source>
</evidence>
<dbReference type="SMART" id="SM00822">
    <property type="entry name" value="PKS_KR"/>
    <property type="match status" value="1"/>
</dbReference>
<dbReference type="SMART" id="SM01294">
    <property type="entry name" value="PKS_PP_betabranch"/>
    <property type="match status" value="1"/>
</dbReference>
<dbReference type="STRING" id="690307.A0A1L9WMK5"/>
<organism evidence="5 6">
    <name type="scientific">Aspergillus aculeatus (strain ATCC 16872 / CBS 172.66 / WB 5094)</name>
    <dbReference type="NCBI Taxonomy" id="690307"/>
    <lineage>
        <taxon>Eukaryota</taxon>
        <taxon>Fungi</taxon>
        <taxon>Dikarya</taxon>
        <taxon>Ascomycota</taxon>
        <taxon>Pezizomycotina</taxon>
        <taxon>Eurotiomycetes</taxon>
        <taxon>Eurotiomycetidae</taxon>
        <taxon>Eurotiales</taxon>
        <taxon>Aspergillaceae</taxon>
        <taxon>Aspergillus</taxon>
        <taxon>Aspergillus subgen. Circumdati</taxon>
    </lineage>
</organism>
<dbReference type="GO" id="GO:0031177">
    <property type="term" value="F:phosphopantetheine binding"/>
    <property type="evidence" value="ECO:0007669"/>
    <property type="project" value="InterPro"/>
</dbReference>
<dbReference type="InterPro" id="IPR020806">
    <property type="entry name" value="PKS_PP-bd"/>
</dbReference>
<dbReference type="Pfam" id="PF08659">
    <property type="entry name" value="KR"/>
    <property type="match status" value="1"/>
</dbReference>
<dbReference type="Gene3D" id="1.10.1200.10">
    <property type="entry name" value="ACP-like"/>
    <property type="match status" value="1"/>
</dbReference>
<keyword evidence="2" id="KW-0597">Phosphoprotein</keyword>
<feature type="domain" description="Carrier" evidence="4">
    <location>
        <begin position="480"/>
        <end position="556"/>
    </location>
</feature>
<dbReference type="Gene3D" id="3.40.50.720">
    <property type="entry name" value="NAD(P)-binding Rossmann-like Domain"/>
    <property type="match status" value="1"/>
</dbReference>
<accession>A0A1L9WMK5</accession>
<dbReference type="Pfam" id="PF13602">
    <property type="entry name" value="ADH_zinc_N_2"/>
    <property type="match status" value="1"/>
</dbReference>
<dbReference type="Pfam" id="PF00550">
    <property type="entry name" value="PP-binding"/>
    <property type="match status" value="1"/>
</dbReference>
<evidence type="ECO:0000256" key="1">
    <source>
        <dbReference type="ARBA" id="ARBA00022450"/>
    </source>
</evidence>
<name>A0A1L9WMK5_ASPA1</name>
<dbReference type="GO" id="GO:0044550">
    <property type="term" value="P:secondary metabolite biosynthetic process"/>
    <property type="evidence" value="ECO:0007669"/>
    <property type="project" value="TreeGrafter"/>
</dbReference>
<reference evidence="6" key="1">
    <citation type="journal article" date="2017" name="Genome Biol.">
        <title>Comparative genomics reveals high biological diversity and specific adaptations in the industrially and medically important fungal genus Aspergillus.</title>
        <authorList>
            <person name="de Vries R.P."/>
            <person name="Riley R."/>
            <person name="Wiebenga A."/>
            <person name="Aguilar-Osorio G."/>
            <person name="Amillis S."/>
            <person name="Uchima C.A."/>
            <person name="Anderluh G."/>
            <person name="Asadollahi M."/>
            <person name="Askin M."/>
            <person name="Barry K."/>
            <person name="Battaglia E."/>
            <person name="Bayram O."/>
            <person name="Benocci T."/>
            <person name="Braus-Stromeyer S.A."/>
            <person name="Caldana C."/>
            <person name="Canovas D."/>
            <person name="Cerqueira G.C."/>
            <person name="Chen F."/>
            <person name="Chen W."/>
            <person name="Choi C."/>
            <person name="Clum A."/>
            <person name="Dos Santos R.A."/>
            <person name="Damasio A.R."/>
            <person name="Diallinas G."/>
            <person name="Emri T."/>
            <person name="Fekete E."/>
            <person name="Flipphi M."/>
            <person name="Freyberg S."/>
            <person name="Gallo A."/>
            <person name="Gournas C."/>
            <person name="Habgood R."/>
            <person name="Hainaut M."/>
            <person name="Harispe M.L."/>
            <person name="Henrissat B."/>
            <person name="Hilden K.S."/>
            <person name="Hope R."/>
            <person name="Hossain A."/>
            <person name="Karabika E."/>
            <person name="Karaffa L."/>
            <person name="Karanyi Z."/>
            <person name="Krasevec N."/>
            <person name="Kuo A."/>
            <person name="Kusch H."/>
            <person name="LaButti K."/>
            <person name="Lagendijk E.L."/>
            <person name="Lapidus A."/>
            <person name="Levasseur A."/>
            <person name="Lindquist E."/>
            <person name="Lipzen A."/>
            <person name="Logrieco A.F."/>
            <person name="MacCabe A."/>
            <person name="Maekelae M.R."/>
            <person name="Malavazi I."/>
            <person name="Melin P."/>
            <person name="Meyer V."/>
            <person name="Mielnichuk N."/>
            <person name="Miskei M."/>
            <person name="Molnar A.P."/>
            <person name="Mule G."/>
            <person name="Ngan C.Y."/>
            <person name="Orejas M."/>
            <person name="Orosz E."/>
            <person name="Ouedraogo J.P."/>
            <person name="Overkamp K.M."/>
            <person name="Park H.-S."/>
            <person name="Perrone G."/>
            <person name="Piumi F."/>
            <person name="Punt P.J."/>
            <person name="Ram A.F."/>
            <person name="Ramon A."/>
            <person name="Rauscher S."/>
            <person name="Record E."/>
            <person name="Riano-Pachon D.M."/>
            <person name="Robert V."/>
            <person name="Roehrig J."/>
            <person name="Ruller R."/>
            <person name="Salamov A."/>
            <person name="Salih N.S."/>
            <person name="Samson R.A."/>
            <person name="Sandor E."/>
            <person name="Sanguinetti M."/>
            <person name="Schuetze T."/>
            <person name="Sepcic K."/>
            <person name="Shelest E."/>
            <person name="Sherlock G."/>
            <person name="Sophianopoulou V."/>
            <person name="Squina F.M."/>
            <person name="Sun H."/>
            <person name="Susca A."/>
            <person name="Todd R.B."/>
            <person name="Tsang A."/>
            <person name="Unkles S.E."/>
            <person name="van de Wiele N."/>
            <person name="van Rossen-Uffink D."/>
            <person name="Oliveira J.V."/>
            <person name="Vesth T.C."/>
            <person name="Visser J."/>
            <person name="Yu J.-H."/>
            <person name="Zhou M."/>
            <person name="Andersen M.R."/>
            <person name="Archer D.B."/>
            <person name="Baker S.E."/>
            <person name="Benoit I."/>
            <person name="Brakhage A.A."/>
            <person name="Braus G.H."/>
            <person name="Fischer R."/>
            <person name="Frisvad J.C."/>
            <person name="Goldman G.H."/>
            <person name="Houbraken J."/>
            <person name="Oakley B."/>
            <person name="Pocsi I."/>
            <person name="Scazzocchio C."/>
            <person name="Seiboth B."/>
            <person name="vanKuyk P.A."/>
            <person name="Wortman J."/>
            <person name="Dyer P.S."/>
            <person name="Grigoriev I.V."/>
        </authorList>
    </citation>
    <scope>NUCLEOTIDE SEQUENCE [LARGE SCALE GENOMIC DNA]</scope>
    <source>
        <strain evidence="6">ATCC 16872 / CBS 172.66 / WB 5094</strain>
    </source>
</reference>
<feature type="region of interest" description="Disordered" evidence="3">
    <location>
        <begin position="444"/>
        <end position="463"/>
    </location>
</feature>
<keyword evidence="1" id="KW-0596">Phosphopantetheine</keyword>
<proteinExistence type="predicted"/>
<dbReference type="OMA" id="MEIRTIR"/>
<dbReference type="CDD" id="cd05195">
    <property type="entry name" value="enoyl_red"/>
    <property type="match status" value="1"/>
</dbReference>
<evidence type="ECO:0000256" key="3">
    <source>
        <dbReference type="SAM" id="MobiDB-lite"/>
    </source>
</evidence>
<dbReference type="RefSeq" id="XP_020053728.1">
    <property type="nucleotide sequence ID" value="XM_020198271.1"/>
</dbReference>
<dbReference type="GO" id="GO:0016874">
    <property type="term" value="F:ligase activity"/>
    <property type="evidence" value="ECO:0007669"/>
    <property type="project" value="UniProtKB-KW"/>
</dbReference>
<dbReference type="Gene3D" id="3.90.180.10">
    <property type="entry name" value="Medium-chain alcohol dehydrogenases, catalytic domain"/>
    <property type="match status" value="1"/>
</dbReference>
<dbReference type="VEuPathDB" id="FungiDB:ASPACDRAFT_1882131"/>
<evidence type="ECO:0000313" key="6">
    <source>
        <dbReference type="Proteomes" id="UP000184546"/>
    </source>
</evidence>
<keyword evidence="6" id="KW-1185">Reference proteome</keyword>
<dbReference type="SUPFAM" id="SSF51735">
    <property type="entry name" value="NAD(P)-binding Rossmann-fold domains"/>
    <property type="match status" value="2"/>
</dbReference>
<dbReference type="GO" id="GO:0004312">
    <property type="term" value="F:fatty acid synthase activity"/>
    <property type="evidence" value="ECO:0007669"/>
    <property type="project" value="TreeGrafter"/>
</dbReference>
<dbReference type="SUPFAM" id="SSF47336">
    <property type="entry name" value="ACP-like"/>
    <property type="match status" value="1"/>
</dbReference>
<protein>
    <recommendedName>
        <fullName evidence="4">Carrier domain-containing protein</fullName>
    </recommendedName>
</protein>
<dbReference type="SMART" id="SM00829">
    <property type="entry name" value="PKS_ER"/>
    <property type="match status" value="1"/>
</dbReference>
<dbReference type="InterPro" id="IPR050091">
    <property type="entry name" value="PKS_NRPS_Biosynth_Enz"/>
</dbReference>
<dbReference type="PANTHER" id="PTHR43775">
    <property type="entry name" value="FATTY ACID SYNTHASE"/>
    <property type="match status" value="1"/>
</dbReference>
<dbReference type="Proteomes" id="UP000184546">
    <property type="component" value="Unassembled WGS sequence"/>
</dbReference>
<evidence type="ECO:0000256" key="2">
    <source>
        <dbReference type="ARBA" id="ARBA00022553"/>
    </source>
</evidence>